<reference evidence="1 2" key="1">
    <citation type="journal article" date="2019" name="Genome Biol. Evol.">
        <title>Insights into the evolution of the New World diploid cottons (Gossypium, subgenus Houzingenia) based on genome sequencing.</title>
        <authorList>
            <person name="Grover C.E."/>
            <person name="Arick M.A. 2nd"/>
            <person name="Thrash A."/>
            <person name="Conover J.L."/>
            <person name="Sanders W.S."/>
            <person name="Peterson D.G."/>
            <person name="Frelichowski J.E."/>
            <person name="Scheffler J.A."/>
            <person name="Scheffler B.E."/>
            <person name="Wendel J.F."/>
        </authorList>
    </citation>
    <scope>NUCLEOTIDE SEQUENCE [LARGE SCALE GENOMIC DNA]</scope>
    <source>
        <strain evidence="1">27</strain>
        <tissue evidence="1">Leaf</tissue>
    </source>
</reference>
<dbReference type="EMBL" id="JABFAC010000012">
    <property type="protein sequence ID" value="MBA0630844.1"/>
    <property type="molecule type" value="Genomic_DNA"/>
</dbReference>
<sequence length="22" mass="2691">MNELYLFLSPECCKNMEKQKKN</sequence>
<evidence type="ECO:0000313" key="2">
    <source>
        <dbReference type="Proteomes" id="UP000593561"/>
    </source>
</evidence>
<name>A0A7J8SXK7_GOSDV</name>
<dbReference type="AlphaFoldDB" id="A0A7J8SXK7"/>
<dbReference type="Proteomes" id="UP000593561">
    <property type="component" value="Unassembled WGS sequence"/>
</dbReference>
<feature type="non-terminal residue" evidence="1">
    <location>
        <position position="22"/>
    </location>
</feature>
<keyword evidence="2" id="KW-1185">Reference proteome</keyword>
<proteinExistence type="predicted"/>
<comment type="caution">
    <text evidence="1">The sequence shown here is derived from an EMBL/GenBank/DDBJ whole genome shotgun (WGS) entry which is preliminary data.</text>
</comment>
<protein>
    <submittedName>
        <fullName evidence="1">Uncharacterized protein</fullName>
    </submittedName>
</protein>
<accession>A0A7J8SXK7</accession>
<organism evidence="1 2">
    <name type="scientific">Gossypium davidsonii</name>
    <name type="common">Davidson's cotton</name>
    <name type="synonym">Gossypium klotzschianum subsp. davidsonii</name>
    <dbReference type="NCBI Taxonomy" id="34287"/>
    <lineage>
        <taxon>Eukaryota</taxon>
        <taxon>Viridiplantae</taxon>
        <taxon>Streptophyta</taxon>
        <taxon>Embryophyta</taxon>
        <taxon>Tracheophyta</taxon>
        <taxon>Spermatophyta</taxon>
        <taxon>Magnoliopsida</taxon>
        <taxon>eudicotyledons</taxon>
        <taxon>Gunneridae</taxon>
        <taxon>Pentapetalae</taxon>
        <taxon>rosids</taxon>
        <taxon>malvids</taxon>
        <taxon>Malvales</taxon>
        <taxon>Malvaceae</taxon>
        <taxon>Malvoideae</taxon>
        <taxon>Gossypium</taxon>
    </lineage>
</organism>
<gene>
    <name evidence="1" type="ORF">Godav_002898</name>
</gene>
<evidence type="ECO:0000313" key="1">
    <source>
        <dbReference type="EMBL" id="MBA0630844.1"/>
    </source>
</evidence>